<keyword evidence="1" id="KW-0732">Signal</keyword>
<keyword evidence="3" id="KW-1185">Reference proteome</keyword>
<protein>
    <submittedName>
        <fullName evidence="2">Uncharacterized protein</fullName>
    </submittedName>
</protein>
<gene>
    <name evidence="2" type="ORF">CH341_17565</name>
</gene>
<evidence type="ECO:0000256" key="1">
    <source>
        <dbReference type="SAM" id="SignalP"/>
    </source>
</evidence>
<proteinExistence type="predicted"/>
<sequence>MALLYFSLGVAAAVSALWRVPSLATAVFGPDFSRIAAGAALPTDTRIEALKALAQASVAAAMRDPAAAQFSDIKVVDGREGKNVCGYVNGKNAFGAYVGATAFAYDRGADRVLFWVNGGGEEETLQRVVVTRMCSDGGKATEDYVLDLFAKRKN</sequence>
<feature type="signal peptide" evidence="1">
    <location>
        <begin position="1"/>
        <end position="26"/>
    </location>
</feature>
<dbReference type="Proteomes" id="UP000249130">
    <property type="component" value="Unassembled WGS sequence"/>
</dbReference>
<comment type="caution">
    <text evidence="2">The sequence shown here is derived from an EMBL/GenBank/DDBJ whole genome shotgun (WGS) entry which is preliminary data.</text>
</comment>
<dbReference type="EMBL" id="NPEX01000125">
    <property type="protein sequence ID" value="RAI42802.1"/>
    <property type="molecule type" value="Genomic_DNA"/>
</dbReference>
<reference evidence="2 3" key="1">
    <citation type="submission" date="2017-07" db="EMBL/GenBank/DDBJ databases">
        <title>Draft Genome Sequences of Select Purple Nonsulfur Bacteria.</title>
        <authorList>
            <person name="Lasarre B."/>
            <person name="Mckinlay J.B."/>
        </authorList>
    </citation>
    <scope>NUCLEOTIDE SEQUENCE [LARGE SCALE GENOMIC DNA]</scope>
    <source>
        <strain evidence="2 3">DSM 5909</strain>
    </source>
</reference>
<name>A0A327KZY6_9BRAD</name>
<dbReference type="AlphaFoldDB" id="A0A327KZY6"/>
<accession>A0A327KZY6</accession>
<evidence type="ECO:0000313" key="3">
    <source>
        <dbReference type="Proteomes" id="UP000249130"/>
    </source>
</evidence>
<organism evidence="2 3">
    <name type="scientific">Rhodoplanes roseus</name>
    <dbReference type="NCBI Taxonomy" id="29409"/>
    <lineage>
        <taxon>Bacteria</taxon>
        <taxon>Pseudomonadati</taxon>
        <taxon>Pseudomonadota</taxon>
        <taxon>Alphaproteobacteria</taxon>
        <taxon>Hyphomicrobiales</taxon>
        <taxon>Nitrobacteraceae</taxon>
        <taxon>Rhodoplanes</taxon>
    </lineage>
</organism>
<evidence type="ECO:0000313" key="2">
    <source>
        <dbReference type="EMBL" id="RAI42802.1"/>
    </source>
</evidence>
<feature type="chain" id="PRO_5016422389" evidence="1">
    <location>
        <begin position="27"/>
        <end position="154"/>
    </location>
</feature>